<dbReference type="KEGG" id="hro:HELRODRAFT_160172"/>
<dbReference type="AlphaFoldDB" id="T1EPX2"/>
<evidence type="ECO:0000313" key="3">
    <source>
        <dbReference type="EnsemblMetazoa" id="HelroP160172"/>
    </source>
</evidence>
<evidence type="ECO:0000313" key="4">
    <source>
        <dbReference type="Proteomes" id="UP000015101"/>
    </source>
</evidence>
<dbReference type="HOGENOM" id="CLU_1512238_0_0_1"/>
<dbReference type="EnsemblMetazoa" id="HelroT160172">
    <property type="protein sequence ID" value="HelroP160172"/>
    <property type="gene ID" value="HelroG160172"/>
</dbReference>
<dbReference type="EMBL" id="KB096324">
    <property type="protein sequence ID" value="ESO06049.1"/>
    <property type="molecule type" value="Genomic_DNA"/>
</dbReference>
<gene>
    <name evidence="3" type="primary">20198622</name>
    <name evidence="2" type="ORF">HELRODRAFT_160172</name>
</gene>
<keyword evidence="4" id="KW-1185">Reference proteome</keyword>
<organism evidence="3 4">
    <name type="scientific">Helobdella robusta</name>
    <name type="common">Californian leech</name>
    <dbReference type="NCBI Taxonomy" id="6412"/>
    <lineage>
        <taxon>Eukaryota</taxon>
        <taxon>Metazoa</taxon>
        <taxon>Spiralia</taxon>
        <taxon>Lophotrochozoa</taxon>
        <taxon>Annelida</taxon>
        <taxon>Clitellata</taxon>
        <taxon>Hirudinea</taxon>
        <taxon>Rhynchobdellida</taxon>
        <taxon>Glossiphoniidae</taxon>
        <taxon>Helobdella</taxon>
    </lineage>
</organism>
<dbReference type="GeneID" id="20198622"/>
<dbReference type="InParanoid" id="T1EPX2"/>
<reference evidence="4" key="1">
    <citation type="submission" date="2012-12" db="EMBL/GenBank/DDBJ databases">
        <authorList>
            <person name="Hellsten U."/>
            <person name="Grimwood J."/>
            <person name="Chapman J.A."/>
            <person name="Shapiro H."/>
            <person name="Aerts A."/>
            <person name="Otillar R.P."/>
            <person name="Terry A.Y."/>
            <person name="Boore J.L."/>
            <person name="Simakov O."/>
            <person name="Marletaz F."/>
            <person name="Cho S.-J."/>
            <person name="Edsinger-Gonzales E."/>
            <person name="Havlak P."/>
            <person name="Kuo D.-H."/>
            <person name="Larsson T."/>
            <person name="Lv J."/>
            <person name="Arendt D."/>
            <person name="Savage R."/>
            <person name="Osoegawa K."/>
            <person name="de Jong P."/>
            <person name="Lindberg D.R."/>
            <person name="Seaver E.C."/>
            <person name="Weisblat D.A."/>
            <person name="Putnam N.H."/>
            <person name="Grigoriev I.V."/>
            <person name="Rokhsar D.S."/>
        </authorList>
    </citation>
    <scope>NUCLEOTIDE SEQUENCE</scope>
</reference>
<evidence type="ECO:0000313" key="2">
    <source>
        <dbReference type="EMBL" id="ESO06049.1"/>
    </source>
</evidence>
<protein>
    <submittedName>
        <fullName evidence="2 3">Uncharacterized protein</fullName>
    </submittedName>
</protein>
<sequence>MFLSDSGTDVNEDVLGVEVPNQQDSHKLIVPTKFHKVVGNKTESLKLKAKKIPRFRLYIVNFLDFTSADVIDKLKANHINVISCYPIQKKKPDDNSELKDNVLANAFRICINKQEFVKIKDPNIWPSGFIIRDWIFNKQPNQIKDHTMESSNNKNTNKEQSTVNVDNHEKTSTNDGGT</sequence>
<dbReference type="RefSeq" id="XP_009015417.1">
    <property type="nucleotide sequence ID" value="XM_009017169.1"/>
</dbReference>
<dbReference type="CTD" id="20198622"/>
<dbReference type="OrthoDB" id="8066274at2759"/>
<dbReference type="Proteomes" id="UP000015101">
    <property type="component" value="Unassembled WGS sequence"/>
</dbReference>
<reference evidence="3" key="3">
    <citation type="submission" date="2015-06" db="UniProtKB">
        <authorList>
            <consortium name="EnsemblMetazoa"/>
        </authorList>
    </citation>
    <scope>IDENTIFICATION</scope>
</reference>
<feature type="region of interest" description="Disordered" evidence="1">
    <location>
        <begin position="145"/>
        <end position="178"/>
    </location>
</feature>
<name>T1EPX2_HELRO</name>
<dbReference type="EMBL" id="AMQM01000523">
    <property type="status" value="NOT_ANNOTATED_CDS"/>
    <property type="molecule type" value="Genomic_DNA"/>
</dbReference>
<accession>T1EPX2</accession>
<feature type="compositionally biased region" description="Polar residues" evidence="1">
    <location>
        <begin position="149"/>
        <end position="165"/>
    </location>
</feature>
<proteinExistence type="predicted"/>
<evidence type="ECO:0000256" key="1">
    <source>
        <dbReference type="SAM" id="MobiDB-lite"/>
    </source>
</evidence>
<reference evidence="2 4" key="2">
    <citation type="journal article" date="2013" name="Nature">
        <title>Insights into bilaterian evolution from three spiralian genomes.</title>
        <authorList>
            <person name="Simakov O."/>
            <person name="Marletaz F."/>
            <person name="Cho S.J."/>
            <person name="Edsinger-Gonzales E."/>
            <person name="Havlak P."/>
            <person name="Hellsten U."/>
            <person name="Kuo D.H."/>
            <person name="Larsson T."/>
            <person name="Lv J."/>
            <person name="Arendt D."/>
            <person name="Savage R."/>
            <person name="Osoegawa K."/>
            <person name="de Jong P."/>
            <person name="Grimwood J."/>
            <person name="Chapman J.A."/>
            <person name="Shapiro H."/>
            <person name="Aerts A."/>
            <person name="Otillar R.P."/>
            <person name="Terry A.Y."/>
            <person name="Boore J.L."/>
            <person name="Grigoriev I.V."/>
            <person name="Lindberg D.R."/>
            <person name="Seaver E.C."/>
            <person name="Weisblat D.A."/>
            <person name="Putnam N.H."/>
            <person name="Rokhsar D.S."/>
        </authorList>
    </citation>
    <scope>NUCLEOTIDE SEQUENCE</scope>
</reference>